<accession>A0ABZ0UNY3</accession>
<keyword evidence="6" id="KW-0175">Coiled coil</keyword>
<dbReference type="EC" id="3.1.11.6" evidence="5"/>
<proteinExistence type="inferred from homology"/>
<dbReference type="InterPro" id="IPR020579">
    <property type="entry name" value="Exonuc_VII_lsu_C"/>
</dbReference>
<comment type="subunit">
    <text evidence="5">Heterooligomer composed of large and small subunits.</text>
</comment>
<evidence type="ECO:0000313" key="9">
    <source>
        <dbReference type="EMBL" id="WPX97824.1"/>
    </source>
</evidence>
<keyword evidence="10" id="KW-1185">Reference proteome</keyword>
<keyword evidence="3 5" id="KW-0378">Hydrolase</keyword>
<comment type="function">
    <text evidence="5">Bidirectionally degrades single-stranded DNA into large acid-insoluble oligonucleotides, which are then degraded further into small acid-soluble oligonucleotides.</text>
</comment>
<comment type="catalytic activity">
    <reaction evidence="5">
        <text>Exonucleolytic cleavage in either 5'- to 3'- or 3'- to 5'-direction to yield nucleoside 5'-phosphates.</text>
        <dbReference type="EC" id="3.1.11.6"/>
    </reaction>
</comment>
<keyword evidence="1 5" id="KW-0963">Cytoplasm</keyword>
<evidence type="ECO:0000259" key="7">
    <source>
        <dbReference type="Pfam" id="PF02601"/>
    </source>
</evidence>
<evidence type="ECO:0000256" key="2">
    <source>
        <dbReference type="ARBA" id="ARBA00022722"/>
    </source>
</evidence>
<dbReference type="Pfam" id="PF13742">
    <property type="entry name" value="tRNA_anti_2"/>
    <property type="match status" value="1"/>
</dbReference>
<evidence type="ECO:0000259" key="8">
    <source>
        <dbReference type="Pfam" id="PF13742"/>
    </source>
</evidence>
<dbReference type="RefSeq" id="WP_323722473.1">
    <property type="nucleotide sequence ID" value="NZ_CP110343.1"/>
</dbReference>
<dbReference type="Pfam" id="PF02601">
    <property type="entry name" value="Exonuc_VII_L"/>
    <property type="match status" value="1"/>
</dbReference>
<keyword evidence="2 5" id="KW-0540">Nuclease</keyword>
<evidence type="ECO:0000256" key="4">
    <source>
        <dbReference type="ARBA" id="ARBA00022839"/>
    </source>
</evidence>
<dbReference type="Proteomes" id="UP001325140">
    <property type="component" value="Chromosome"/>
</dbReference>
<sequence length="530" mass="59690">MKIEACSSRNVSKEVKIYSVTEISRHVKGLLENSYLDIKVRGEISSIDRRKGHIFIELKDSSSASKLKDSSSVNIILKVTIWENNSRNIKLSSEIKEGVEVICIGSLSSVSNSSYYLKPTSIEISGEGALKAEFEKRKKEYTEKGYFLEERKKKLPPFPRIIGVITSIQGAVIEDIVNTISQRIPTILFIFDVSVQGQTAVAEICNALQKFQSLPKYTDFELNNFIEKTTEETVEMNFQELPQPDVLIIARGGGSVSDLQTFNEEAIIEAIYHCTIPIISGIGHAPDSTLSEHVADKGVHTPTAAAEAAIKSIGDLQHARAMQDVMYVLEKKFDEAKNKLESANRTLNEKYNILERNIEKFSDKVRSKLKEIAIDVGYQLNDNCSRLESKFERISSSIDSMCSDMRKVVGAQYKYDNERIQWHKSAIIQSGRSIEGRLQRYETEVARILADVIKDINSSIVQVEHSLNMHNQKLLKFDYKDILKRGFAVVRTKDGTVIQSRDLALQESMIEIQVSDGYITAIVKDNSKSK</sequence>
<dbReference type="EMBL" id="CP110343">
    <property type="protein sequence ID" value="WPX97824.1"/>
    <property type="molecule type" value="Genomic_DNA"/>
</dbReference>
<feature type="coiled-coil region" evidence="6">
    <location>
        <begin position="326"/>
        <end position="371"/>
    </location>
</feature>
<gene>
    <name evidence="5" type="primary">xseA</name>
    <name evidence="9" type="ORF">Fokcrypt_00344</name>
</gene>
<reference evidence="9" key="1">
    <citation type="submission" date="2022-10" db="EMBL/GenBank/DDBJ databases">
        <title>Host association and intracellularity evolved multiple times independently in the Rickettsiales.</title>
        <authorList>
            <person name="Castelli M."/>
            <person name="Nardi T."/>
            <person name="Gammuto L."/>
            <person name="Bellinzona G."/>
            <person name="Sabaneyeva E."/>
            <person name="Potekhin A."/>
            <person name="Serra V."/>
            <person name="Petroni G."/>
            <person name="Sassera D."/>
        </authorList>
    </citation>
    <scope>NUCLEOTIDE SEQUENCE [LARGE SCALE GENOMIC DNA]</scope>
    <source>
        <strain evidence="9">US_Bl 11III1</strain>
    </source>
</reference>
<dbReference type="PANTHER" id="PTHR30008">
    <property type="entry name" value="EXODEOXYRIBONUCLEASE 7 LARGE SUBUNIT"/>
    <property type="match status" value="1"/>
</dbReference>
<protein>
    <recommendedName>
        <fullName evidence="5">Exodeoxyribonuclease 7 large subunit</fullName>
        <ecNumber evidence="5">3.1.11.6</ecNumber>
    </recommendedName>
    <alternativeName>
        <fullName evidence="5">Exodeoxyribonuclease VII large subunit</fullName>
        <shortName evidence="5">Exonuclease VII large subunit</shortName>
    </alternativeName>
</protein>
<keyword evidence="4 5" id="KW-0269">Exonuclease</keyword>
<comment type="similarity">
    <text evidence="5">Belongs to the XseA family.</text>
</comment>
<evidence type="ECO:0000256" key="6">
    <source>
        <dbReference type="SAM" id="Coils"/>
    </source>
</evidence>
<dbReference type="PANTHER" id="PTHR30008:SF0">
    <property type="entry name" value="EXODEOXYRIBONUCLEASE 7 LARGE SUBUNIT"/>
    <property type="match status" value="1"/>
</dbReference>
<evidence type="ECO:0000256" key="3">
    <source>
        <dbReference type="ARBA" id="ARBA00022801"/>
    </source>
</evidence>
<evidence type="ECO:0000256" key="5">
    <source>
        <dbReference type="HAMAP-Rule" id="MF_00378"/>
    </source>
</evidence>
<comment type="subcellular location">
    <subcellularLocation>
        <location evidence="5">Cytoplasm</location>
    </subcellularLocation>
</comment>
<dbReference type="InterPro" id="IPR025824">
    <property type="entry name" value="OB-fold_nuc-bd_dom"/>
</dbReference>
<feature type="domain" description="OB-fold nucleic acid binding" evidence="8">
    <location>
        <begin position="18"/>
        <end position="117"/>
    </location>
</feature>
<evidence type="ECO:0000256" key="1">
    <source>
        <dbReference type="ARBA" id="ARBA00022490"/>
    </source>
</evidence>
<feature type="domain" description="Exonuclease VII large subunit C-terminal" evidence="7">
    <location>
        <begin position="146"/>
        <end position="521"/>
    </location>
</feature>
<organism evidence="9 10">
    <name type="scientific">Candidatus Fokinia crypta</name>
    <dbReference type="NCBI Taxonomy" id="1920990"/>
    <lineage>
        <taxon>Bacteria</taxon>
        <taxon>Pseudomonadati</taxon>
        <taxon>Pseudomonadota</taxon>
        <taxon>Alphaproteobacteria</taxon>
        <taxon>Rickettsiales</taxon>
        <taxon>Candidatus Midichloriaceae</taxon>
        <taxon>Candidatus Fokinia</taxon>
    </lineage>
</organism>
<evidence type="ECO:0000313" key="10">
    <source>
        <dbReference type="Proteomes" id="UP001325140"/>
    </source>
</evidence>
<dbReference type="HAMAP" id="MF_00378">
    <property type="entry name" value="Exonuc_7_L"/>
    <property type="match status" value="1"/>
</dbReference>
<dbReference type="InterPro" id="IPR003753">
    <property type="entry name" value="Exonuc_VII_L"/>
</dbReference>
<name>A0ABZ0UNY3_9RICK</name>